<gene>
    <name evidence="7" type="ORF">SAMN05216200_103321</name>
</gene>
<evidence type="ECO:0000256" key="1">
    <source>
        <dbReference type="ARBA" id="ARBA00004141"/>
    </source>
</evidence>
<feature type="transmembrane region" description="Helical" evidence="5">
    <location>
        <begin position="38"/>
        <end position="56"/>
    </location>
</feature>
<comment type="subcellular location">
    <subcellularLocation>
        <location evidence="1">Membrane</location>
        <topology evidence="1">Multi-pass membrane protein</topology>
    </subcellularLocation>
</comment>
<evidence type="ECO:0000256" key="3">
    <source>
        <dbReference type="ARBA" id="ARBA00022989"/>
    </source>
</evidence>
<dbReference type="GO" id="GO:0016020">
    <property type="term" value="C:membrane"/>
    <property type="evidence" value="ECO:0007669"/>
    <property type="project" value="UniProtKB-SubCell"/>
</dbReference>
<dbReference type="OrthoDB" id="565050at2"/>
<name>A0A1M7SW91_9RHOB</name>
<dbReference type="InterPro" id="IPR007267">
    <property type="entry name" value="GtrA_DPMS_TM"/>
</dbReference>
<keyword evidence="2 5" id="KW-0812">Transmembrane</keyword>
<dbReference type="NCBIfam" id="NF037976">
    <property type="entry name" value="gtrA_1"/>
    <property type="match status" value="1"/>
</dbReference>
<dbReference type="Proteomes" id="UP000184066">
    <property type="component" value="Unassembled WGS sequence"/>
</dbReference>
<evidence type="ECO:0000256" key="4">
    <source>
        <dbReference type="ARBA" id="ARBA00023136"/>
    </source>
</evidence>
<dbReference type="EMBL" id="FRDL01000003">
    <property type="protein sequence ID" value="SHN62710.1"/>
    <property type="molecule type" value="Genomic_DNA"/>
</dbReference>
<reference evidence="7 8" key="1">
    <citation type="submission" date="2016-12" db="EMBL/GenBank/DDBJ databases">
        <authorList>
            <person name="Song W.-J."/>
            <person name="Kurnit D.M."/>
        </authorList>
    </citation>
    <scope>NUCLEOTIDE SEQUENCE [LARGE SCALE GENOMIC DNA]</scope>
    <source>
        <strain evidence="7 8">CGMCC 1.10808</strain>
    </source>
</reference>
<organism evidence="7 8">
    <name type="scientific">Oceanicella actignis</name>
    <dbReference type="NCBI Taxonomy" id="1189325"/>
    <lineage>
        <taxon>Bacteria</taxon>
        <taxon>Pseudomonadati</taxon>
        <taxon>Pseudomonadota</taxon>
        <taxon>Alphaproteobacteria</taxon>
        <taxon>Rhodobacterales</taxon>
        <taxon>Paracoccaceae</taxon>
        <taxon>Oceanicella</taxon>
    </lineage>
</organism>
<evidence type="ECO:0000313" key="7">
    <source>
        <dbReference type="EMBL" id="SHN62710.1"/>
    </source>
</evidence>
<protein>
    <submittedName>
        <fullName evidence="7">GtrA-like protein</fullName>
    </submittedName>
</protein>
<evidence type="ECO:0000256" key="2">
    <source>
        <dbReference type="ARBA" id="ARBA00022692"/>
    </source>
</evidence>
<dbReference type="AlphaFoldDB" id="A0A1M7SW91"/>
<dbReference type="STRING" id="1189325.SAMN04488119_101320"/>
<evidence type="ECO:0000313" key="8">
    <source>
        <dbReference type="Proteomes" id="UP000184066"/>
    </source>
</evidence>
<evidence type="ECO:0000256" key="5">
    <source>
        <dbReference type="SAM" id="Phobius"/>
    </source>
</evidence>
<dbReference type="GO" id="GO:0000271">
    <property type="term" value="P:polysaccharide biosynthetic process"/>
    <property type="evidence" value="ECO:0007669"/>
    <property type="project" value="InterPro"/>
</dbReference>
<keyword evidence="3 5" id="KW-1133">Transmembrane helix</keyword>
<accession>A0A1M7SW91</accession>
<keyword evidence="8" id="KW-1185">Reference proteome</keyword>
<keyword evidence="4 5" id="KW-0472">Membrane</keyword>
<evidence type="ECO:0000259" key="6">
    <source>
        <dbReference type="Pfam" id="PF04138"/>
    </source>
</evidence>
<proteinExistence type="predicted"/>
<feature type="domain" description="GtrA/DPMS transmembrane" evidence="6">
    <location>
        <begin position="11"/>
        <end position="131"/>
    </location>
</feature>
<dbReference type="Pfam" id="PF04138">
    <property type="entry name" value="GtrA_DPMS_TM"/>
    <property type="match status" value="1"/>
</dbReference>
<sequence>MSGAALAALYVAFAVVAGAVNLGAQRLVLAAAPPPEGLAAALAVGTAAGLATKYALDKRWIFRDPSRGVRAHARRFGTYALMGVATTLIFWGAELAFWALWRTEAMRELGGALGLAIGYAVKYRLDRRFVFTGGSA</sequence>
<feature type="transmembrane region" description="Helical" evidence="5">
    <location>
        <begin position="76"/>
        <end position="99"/>
    </location>
</feature>